<dbReference type="Proteomes" id="UP001499930">
    <property type="component" value="Unassembled WGS sequence"/>
</dbReference>
<reference evidence="3 4" key="1">
    <citation type="journal article" date="2019" name="Int. J. Syst. Evol. Microbiol.">
        <title>The Global Catalogue of Microorganisms (GCM) 10K type strain sequencing project: providing services to taxonomists for standard genome sequencing and annotation.</title>
        <authorList>
            <consortium name="The Broad Institute Genomics Platform"/>
            <consortium name="The Broad Institute Genome Sequencing Center for Infectious Disease"/>
            <person name="Wu L."/>
            <person name="Ma J."/>
        </authorList>
    </citation>
    <scope>NUCLEOTIDE SEQUENCE [LARGE SCALE GENOMIC DNA]</scope>
    <source>
        <strain evidence="3 4">JCM 3106</strain>
    </source>
</reference>
<organism evidence="3 4">
    <name type="scientific">Streptosporangium longisporum</name>
    <dbReference type="NCBI Taxonomy" id="46187"/>
    <lineage>
        <taxon>Bacteria</taxon>
        <taxon>Bacillati</taxon>
        <taxon>Actinomycetota</taxon>
        <taxon>Actinomycetes</taxon>
        <taxon>Streptosporangiales</taxon>
        <taxon>Streptosporangiaceae</taxon>
        <taxon>Streptosporangium</taxon>
    </lineage>
</organism>
<proteinExistence type="predicted"/>
<keyword evidence="2" id="KW-0732">Signal</keyword>
<protein>
    <recommendedName>
        <fullName evidence="5">Secreted protein</fullName>
    </recommendedName>
</protein>
<name>A0ABN3YDB5_9ACTN</name>
<sequence length="120" mass="11327">MPARCWSGLASALVSARASAFSSGRAGPVSLSALVSASASVPAPVSVSVSVSDGICAGDPGGTSPLFSAFSDAGPAGVSPGVSAGMRRSPTRPSVVTRDSPVGASAVTSAPSADALTPPG</sequence>
<feature type="signal peptide" evidence="2">
    <location>
        <begin position="1"/>
        <end position="20"/>
    </location>
</feature>
<gene>
    <name evidence="3" type="ORF">GCM10017559_60010</name>
</gene>
<comment type="caution">
    <text evidence="3">The sequence shown here is derived from an EMBL/GenBank/DDBJ whole genome shotgun (WGS) entry which is preliminary data.</text>
</comment>
<accession>A0ABN3YDB5</accession>
<feature type="chain" id="PRO_5045668416" description="Secreted protein" evidence="2">
    <location>
        <begin position="21"/>
        <end position="120"/>
    </location>
</feature>
<evidence type="ECO:0000313" key="3">
    <source>
        <dbReference type="EMBL" id="GAA3026148.1"/>
    </source>
</evidence>
<dbReference type="EMBL" id="BAAAWD010000015">
    <property type="protein sequence ID" value="GAA3026148.1"/>
    <property type="molecule type" value="Genomic_DNA"/>
</dbReference>
<evidence type="ECO:0000256" key="2">
    <source>
        <dbReference type="SAM" id="SignalP"/>
    </source>
</evidence>
<evidence type="ECO:0008006" key="5">
    <source>
        <dbReference type="Google" id="ProtNLM"/>
    </source>
</evidence>
<evidence type="ECO:0000256" key="1">
    <source>
        <dbReference type="SAM" id="MobiDB-lite"/>
    </source>
</evidence>
<feature type="region of interest" description="Disordered" evidence="1">
    <location>
        <begin position="78"/>
        <end position="120"/>
    </location>
</feature>
<keyword evidence="4" id="KW-1185">Reference proteome</keyword>
<evidence type="ECO:0000313" key="4">
    <source>
        <dbReference type="Proteomes" id="UP001499930"/>
    </source>
</evidence>